<evidence type="ECO:0000313" key="4">
    <source>
        <dbReference type="EMBL" id="KKL79639.1"/>
    </source>
</evidence>
<dbReference type="Pfam" id="PF22357">
    <property type="entry name" value="AF1548-like_C"/>
    <property type="match status" value="1"/>
</dbReference>
<dbReference type="InterPro" id="IPR011856">
    <property type="entry name" value="tRNA_endonuc-like_dom_sf"/>
</dbReference>
<organism evidence="4">
    <name type="scientific">marine sediment metagenome</name>
    <dbReference type="NCBI Taxonomy" id="412755"/>
    <lineage>
        <taxon>unclassified sequences</taxon>
        <taxon>metagenomes</taxon>
        <taxon>ecological metagenomes</taxon>
    </lineage>
</organism>
<dbReference type="GO" id="GO:0005524">
    <property type="term" value="F:ATP binding"/>
    <property type="evidence" value="ECO:0007669"/>
    <property type="project" value="UniProtKB-KW"/>
</dbReference>
<name>A0A0F9EZY2_9ZZZZ</name>
<gene>
    <name evidence="4" type="ORF">LCGC14_2012770</name>
</gene>
<dbReference type="Gene3D" id="3.40.1350.10">
    <property type="match status" value="1"/>
</dbReference>
<dbReference type="GO" id="GO:0009307">
    <property type="term" value="P:DNA restriction-modification system"/>
    <property type="evidence" value="ECO:0007669"/>
    <property type="project" value="InterPro"/>
</dbReference>
<dbReference type="InterPro" id="IPR005144">
    <property type="entry name" value="ATP-cone_dom"/>
</dbReference>
<keyword evidence="1" id="KW-0547">Nucleotide-binding</keyword>
<dbReference type="InterPro" id="IPR011335">
    <property type="entry name" value="Restrct_endonuc-II-like"/>
</dbReference>
<proteinExistence type="predicted"/>
<dbReference type="AlphaFoldDB" id="A0A0F9EZY2"/>
<sequence>MNHWEVIKSSGQREGYDRAKIRRSIVNSGVRAKDAEEVIDGALRTMKPPITTNKLYRAIRKHLRTLSPESNIKYSIKNAIYALGPTGYPFERYVAKILEHQGYEVKVGHMVQGRCVTHEVDVVATKGRHCYMVECKFHHNSKTHSNIRTALYVHARFLDIKRAYAESEMRKSGLIPKGMLVTNTRFSSEAIKYSECVGLKVIGWKHPVGESLEKLIEHGKTYPVTALPSVNRKNVGVLLKHDIVTVKDLEKITAVNLSKATGFDVKESLRIIKQAYSICE</sequence>
<accession>A0A0F9EZY2</accession>
<feature type="domain" description="ATP-cone" evidence="3">
    <location>
        <begin position="4"/>
        <end position="96"/>
    </location>
</feature>
<dbReference type="InterPro" id="IPR054374">
    <property type="entry name" value="AF1548-like_C"/>
</dbReference>
<dbReference type="PROSITE" id="PS51161">
    <property type="entry name" value="ATP_CONE"/>
    <property type="match status" value="1"/>
</dbReference>
<comment type="caution">
    <text evidence="4">The sequence shown here is derived from an EMBL/GenBank/DDBJ whole genome shotgun (WGS) entry which is preliminary data.</text>
</comment>
<evidence type="ECO:0000256" key="1">
    <source>
        <dbReference type="ARBA" id="ARBA00022741"/>
    </source>
</evidence>
<reference evidence="4" key="1">
    <citation type="journal article" date="2015" name="Nature">
        <title>Complex archaea that bridge the gap between prokaryotes and eukaryotes.</title>
        <authorList>
            <person name="Spang A."/>
            <person name="Saw J.H."/>
            <person name="Jorgensen S.L."/>
            <person name="Zaremba-Niedzwiedzka K."/>
            <person name="Martijn J."/>
            <person name="Lind A.E."/>
            <person name="van Eijk R."/>
            <person name="Schleper C."/>
            <person name="Guy L."/>
            <person name="Ettema T.J."/>
        </authorList>
    </citation>
    <scope>NUCLEOTIDE SEQUENCE</scope>
</reference>
<evidence type="ECO:0000256" key="2">
    <source>
        <dbReference type="ARBA" id="ARBA00022840"/>
    </source>
</evidence>
<dbReference type="InterPro" id="IPR007560">
    <property type="entry name" value="Restrct_endonuc_IV_Mrr"/>
</dbReference>
<keyword evidence="2" id="KW-0067">ATP-binding</keyword>
<dbReference type="Pfam" id="PF04471">
    <property type="entry name" value="Mrr_cat"/>
    <property type="match status" value="1"/>
</dbReference>
<dbReference type="SUPFAM" id="SSF52980">
    <property type="entry name" value="Restriction endonuclease-like"/>
    <property type="match status" value="1"/>
</dbReference>
<protein>
    <recommendedName>
        <fullName evidence="3">ATP-cone domain-containing protein</fullName>
    </recommendedName>
</protein>
<evidence type="ECO:0000259" key="3">
    <source>
        <dbReference type="PROSITE" id="PS51161"/>
    </source>
</evidence>
<dbReference type="CDD" id="cd22308">
    <property type="entry name" value="Af1548-like"/>
    <property type="match status" value="1"/>
</dbReference>
<dbReference type="EMBL" id="LAZR01023108">
    <property type="protein sequence ID" value="KKL79639.1"/>
    <property type="molecule type" value="Genomic_DNA"/>
</dbReference>
<dbReference type="GO" id="GO:0003677">
    <property type="term" value="F:DNA binding"/>
    <property type="evidence" value="ECO:0007669"/>
    <property type="project" value="InterPro"/>
</dbReference>
<dbReference type="GO" id="GO:0004519">
    <property type="term" value="F:endonuclease activity"/>
    <property type="evidence" value="ECO:0007669"/>
    <property type="project" value="InterPro"/>
</dbReference>